<keyword evidence="3" id="KW-1185">Reference proteome</keyword>
<comment type="caution">
    <text evidence="2">The sequence shown here is derived from an EMBL/GenBank/DDBJ whole genome shotgun (WGS) entry which is preliminary data.</text>
</comment>
<protein>
    <submittedName>
        <fullName evidence="2">Uncharacterized protein</fullName>
    </submittedName>
</protein>
<dbReference type="STRING" id="550983.A4R26_25860"/>
<name>A0A1V9FD66_9BACT</name>
<dbReference type="Proteomes" id="UP000192276">
    <property type="component" value="Unassembled WGS sequence"/>
</dbReference>
<evidence type="ECO:0000313" key="3">
    <source>
        <dbReference type="Proteomes" id="UP000192276"/>
    </source>
</evidence>
<gene>
    <name evidence="2" type="ORF">A4R26_25860</name>
</gene>
<accession>A0A1V9FD66</accession>
<feature type="transmembrane region" description="Helical" evidence="1">
    <location>
        <begin position="12"/>
        <end position="32"/>
    </location>
</feature>
<reference evidence="3" key="1">
    <citation type="submission" date="2016-04" db="EMBL/GenBank/DDBJ databases">
        <authorList>
            <person name="Chen L."/>
            <person name="Zhuang W."/>
            <person name="Wang G."/>
        </authorList>
    </citation>
    <scope>NUCLEOTIDE SEQUENCE [LARGE SCALE GENOMIC DNA]</scope>
    <source>
        <strain evidence="3">208</strain>
    </source>
</reference>
<sequence length="67" mass="7443">MGENCGEVSRNFAIYTVFCLLAAATCNLQPVWASCFFKCQIFGPGLFSNQHISAFGVLLRHKKTINQ</sequence>
<keyword evidence="1" id="KW-0812">Transmembrane</keyword>
<organism evidence="2 3">
    <name type="scientific">Niastella populi</name>
    <dbReference type="NCBI Taxonomy" id="550983"/>
    <lineage>
        <taxon>Bacteria</taxon>
        <taxon>Pseudomonadati</taxon>
        <taxon>Bacteroidota</taxon>
        <taxon>Chitinophagia</taxon>
        <taxon>Chitinophagales</taxon>
        <taxon>Chitinophagaceae</taxon>
        <taxon>Niastella</taxon>
    </lineage>
</organism>
<keyword evidence="1" id="KW-1133">Transmembrane helix</keyword>
<dbReference type="AlphaFoldDB" id="A0A1V9FD66"/>
<proteinExistence type="predicted"/>
<keyword evidence="1" id="KW-0472">Membrane</keyword>
<dbReference type="EMBL" id="LWBP01000200">
    <property type="protein sequence ID" value="OQP56325.1"/>
    <property type="molecule type" value="Genomic_DNA"/>
</dbReference>
<evidence type="ECO:0000313" key="2">
    <source>
        <dbReference type="EMBL" id="OQP56325.1"/>
    </source>
</evidence>
<evidence type="ECO:0000256" key="1">
    <source>
        <dbReference type="SAM" id="Phobius"/>
    </source>
</evidence>